<dbReference type="AlphaFoldDB" id="A0A2R2MKU9"/>
<sequence length="179" mass="19985">MIDACDSDQNALFTTVNSLMGKNKRVAHPPSTSLKDLAGSMGSFYIAKISKIYGELESLEQTVATPLHPPISHLLPKPSLLLTAFEEATEDEPRRISAVSIAERVANERSENLGVSCGYSVRFESVLPRPYGAILYCTVGKIFNSTCLYHMVPSYTVLLVRYLTPHVYIIWCHLILYCW</sequence>
<reference evidence="2" key="1">
    <citation type="submission" date="2025-08" db="UniProtKB">
        <authorList>
            <consortium name="RefSeq"/>
        </authorList>
    </citation>
    <scope>IDENTIFICATION</scope>
    <source>
        <tissue evidence="2">Gonads</tissue>
    </source>
</reference>
<dbReference type="Proteomes" id="UP000085678">
    <property type="component" value="Unplaced"/>
</dbReference>
<gene>
    <name evidence="2" type="primary">LOC112041616</name>
</gene>
<keyword evidence="1" id="KW-1185">Reference proteome</keyword>
<dbReference type="GeneID" id="112041616"/>
<protein>
    <submittedName>
        <fullName evidence="2">Uncharacterized protein LOC112041616</fullName>
    </submittedName>
</protein>
<organism evidence="1 2">
    <name type="scientific">Lingula anatina</name>
    <name type="common">Brachiopod</name>
    <name type="synonym">Lingula unguis</name>
    <dbReference type="NCBI Taxonomy" id="7574"/>
    <lineage>
        <taxon>Eukaryota</taxon>
        <taxon>Metazoa</taxon>
        <taxon>Spiralia</taxon>
        <taxon>Lophotrochozoa</taxon>
        <taxon>Brachiopoda</taxon>
        <taxon>Linguliformea</taxon>
        <taxon>Lingulata</taxon>
        <taxon>Lingulida</taxon>
        <taxon>Linguloidea</taxon>
        <taxon>Lingulidae</taxon>
        <taxon>Lingula</taxon>
    </lineage>
</organism>
<dbReference type="InParanoid" id="A0A2R2MKU9"/>
<dbReference type="InterPro" id="IPR027417">
    <property type="entry name" value="P-loop_NTPase"/>
</dbReference>
<accession>A0A2R2MKU9</accession>
<name>A0A2R2MKU9_LINAN</name>
<dbReference type="STRING" id="7574.A0A2R2MKU9"/>
<proteinExistence type="predicted"/>
<dbReference type="KEGG" id="lak:112041616"/>
<dbReference type="OrthoDB" id="5600252at2759"/>
<dbReference type="RefSeq" id="XP_023930833.1">
    <property type="nucleotide sequence ID" value="XM_024075065.1"/>
</dbReference>
<dbReference type="Gene3D" id="3.40.50.300">
    <property type="entry name" value="P-loop containing nucleotide triphosphate hydrolases"/>
    <property type="match status" value="1"/>
</dbReference>
<evidence type="ECO:0000313" key="1">
    <source>
        <dbReference type="Proteomes" id="UP000085678"/>
    </source>
</evidence>
<evidence type="ECO:0000313" key="2">
    <source>
        <dbReference type="RefSeq" id="XP_023930833.1"/>
    </source>
</evidence>